<feature type="compositionally biased region" description="Basic and acidic residues" evidence="1">
    <location>
        <begin position="265"/>
        <end position="298"/>
    </location>
</feature>
<proteinExistence type="predicted"/>
<sequence length="881" mass="96821">MHPHLREGRVSGFWSSRLEEDAASQWPSTTFHPVKHYHGNPGATTTDAADLLFTSDQLEQTAYPKGSYRRYINHLMRSHFSEKLHGHYHHHRNNIAGASVGNGDSSAVNAPGGKRRTDYLCYDSDSSVYSRTAPLQSLLSSASISVDLNYVCGGWNGRGTKKGVDASAGRGGGAGGHSYAELTGSVPLNQYRGKQQNATTGDCKRKRQRRTGAVTIGTSAPHYVASRGEVTGTTTTAGEPLYLSHSFPCVGVLIQKYSAMIGRESQTRVREDEARKQRGYSRSEDGLERKKEDYESCRAQKTRYKQTHVDAGLGSNKNNMKQCGDTVKIDGLKLQHNLEFNIKTCDEEATNLQENVNPSSYSMSSASHVSTTPPTVPNIRSLHLPNVRSRCCSRSPCASTASDEGVFLAPPTHGGCSCASSLSPCSSEEDVGGKCGSKTCLRWDWGNKLQEAQGHARCESSDSAVVLTPSDEVNNLRPCSFISVAKLSIDADDGDLSREKNCTDKEGKFSNINSSWSKNILNHYIVDEICNKDETDRINERDNFWCEAENNCRHREKQKEPCSERLEEDDGGGCDVFHREGWGGGQSVDCDVREDQASCREGSCVMAEDNWDDDIDDKDEELISISRSVSRDDGVPYDALREDVTFEDTFDADGNGMDEFSRRFEFRQKFGVNIDALTNRDEFSDEVGLSLVEHRRQSTQSFLTDDDESGAPPYRQWRTPSVVVSDYSDDVPFFTSVSLEEIEQLRYKNPIHGSSASECSAVSSCVSHISDISYCGPLLEYGLRTPQRKGSDCSSCSTLSGDDESGCEALLQSVQSKSKLANARVVLSSPAEDGEIKVRISVGFLLYQNVHPVGIRASTSSSVAIKCNQFESNALERAASN</sequence>
<name>A0A7R9CS98_TIMPO</name>
<dbReference type="AlphaFoldDB" id="A0A7R9CS98"/>
<feature type="compositionally biased region" description="Low complexity" evidence="1">
    <location>
        <begin position="359"/>
        <end position="370"/>
    </location>
</feature>
<feature type="region of interest" description="Disordered" evidence="1">
    <location>
        <begin position="264"/>
        <end position="298"/>
    </location>
</feature>
<protein>
    <submittedName>
        <fullName evidence="2">Uncharacterized protein</fullName>
    </submittedName>
</protein>
<evidence type="ECO:0000313" key="2">
    <source>
        <dbReference type="EMBL" id="CAD7400007.1"/>
    </source>
</evidence>
<dbReference type="EMBL" id="OD000953">
    <property type="protein sequence ID" value="CAD7400007.1"/>
    <property type="molecule type" value="Genomic_DNA"/>
</dbReference>
<feature type="region of interest" description="Disordered" evidence="1">
    <location>
        <begin position="358"/>
        <end position="380"/>
    </location>
</feature>
<evidence type="ECO:0000256" key="1">
    <source>
        <dbReference type="SAM" id="MobiDB-lite"/>
    </source>
</evidence>
<organism evidence="2">
    <name type="scientific">Timema poppense</name>
    <name type="common">Walking stick</name>
    <dbReference type="NCBI Taxonomy" id="170557"/>
    <lineage>
        <taxon>Eukaryota</taxon>
        <taxon>Metazoa</taxon>
        <taxon>Ecdysozoa</taxon>
        <taxon>Arthropoda</taxon>
        <taxon>Hexapoda</taxon>
        <taxon>Insecta</taxon>
        <taxon>Pterygota</taxon>
        <taxon>Neoptera</taxon>
        <taxon>Polyneoptera</taxon>
        <taxon>Phasmatodea</taxon>
        <taxon>Timematodea</taxon>
        <taxon>Timematoidea</taxon>
        <taxon>Timematidae</taxon>
        <taxon>Timema</taxon>
    </lineage>
</organism>
<gene>
    <name evidence="2" type="ORF">TPSB3V08_LOCUS2414</name>
</gene>
<reference evidence="2" key="1">
    <citation type="submission" date="2020-11" db="EMBL/GenBank/DDBJ databases">
        <authorList>
            <person name="Tran Van P."/>
        </authorList>
    </citation>
    <scope>NUCLEOTIDE SEQUENCE</scope>
</reference>
<accession>A0A7R9CS98</accession>